<evidence type="ECO:0000256" key="9">
    <source>
        <dbReference type="ARBA" id="ARBA00023186"/>
    </source>
</evidence>
<dbReference type="PANTHER" id="PTHR15204:SF0">
    <property type="entry name" value="LARGE PROLINE-RICH PROTEIN BAG6"/>
    <property type="match status" value="1"/>
</dbReference>
<dbReference type="PANTHER" id="PTHR15204">
    <property type="entry name" value="LARGE PROLINE-RICH PROTEIN BAG6"/>
    <property type="match status" value="1"/>
</dbReference>
<dbReference type="PROSITE" id="PS50053">
    <property type="entry name" value="UBIQUITIN_2"/>
    <property type="match status" value="1"/>
</dbReference>
<feature type="region of interest" description="Disordered" evidence="12">
    <location>
        <begin position="376"/>
        <end position="421"/>
    </location>
</feature>
<evidence type="ECO:0000313" key="14">
    <source>
        <dbReference type="EnsemblMetazoa" id="XP_019767960.1"/>
    </source>
</evidence>
<evidence type="ECO:0000256" key="6">
    <source>
        <dbReference type="ARBA" id="ARBA00022525"/>
    </source>
</evidence>
<dbReference type="SUPFAM" id="SSF54236">
    <property type="entry name" value="Ubiquitin-like"/>
    <property type="match status" value="1"/>
</dbReference>
<sequence length="1143" mass="123502">MIKVTVKTLDSRNHQFEVEETLTVTEFKDHIAQTVDIPAARQRIIYCGRVLREDAKLSDYDLNDKVVHLVQTVPPNPGPRIHRSLTPPPDLNRARGGFRGFDRVGNTVYMGMSPVTIPPSILDPQQMIPPRATHTLSSSRLNVARRMLRHAENVIRQLENPNGEEPPVQPEESNEEEMTPIIEARVIVPTNPNQPIDGTAILNAVQNSIFPPSSIVNMPTNASTTATQGTTSRDSLRTSASENSSAEGIGTDSSHTDPQSPPRLRCRGTQMAALLSTLNQLQARYAPFLARYQDFMQNDPEVPPEELEETNQMLNRVSQVMHFLGHAYHSLSDIIILPSNPAPRPLLCRPILIQPPAMVPAGIPIQLEAQINLTPDRPVATSSSTTATSSTGTTTNPTMVGASEAANATESPSQPSQQAQPSITLQPGFVGIPLVPASMRVFTTPVEIRPLRNAAPRRPPNNNNVSAGGARNPQPTLSNPLGIFNNIRVRSQVSADVAPASNGANVLLAQGSPTIGTNGRELEFVMDVTPEDLRGGNLIQSLMQIVGNQLGDTLAQVQAVRGGAAPNQPQADGQAAQQPSQARSTQTNPTAGAQPRAATRPHVHMTQQAVQGGFDPFLHCYSHHVCQSRPQRIVTVEPQQQASRTPTDAGTAPPPPTQTLAEREAAAARIRAHLASVLDAANARVRQRASQQVTDPAVAPPNESAPPAGAAPPRSSNPSPTARASADLINLVLGLVERNSDYVGPSLNVLVQNLTQAPYVQGEHLLIDLIMLVFGQLQFSDFMAMVTGSWSPLYRQMPRIQRFFLEQVCRNDVSDAGIAQATERILAELNPVIAALETLPTRENINMGRTALHYIRENVPTIIRQAIGSVAGEGEDEAATFFGSILTLVRELFALTIRCCANGQESLVTMCNQILQLSTVLSPAGGLSEAQRSALWSINTLLSAYFQQLGAEEVGLDRYLVRNEPVEIPAEHQATVQEPVESMEVDAASPPDAEPPLADETEPLPNVIWGAEQWHAQTPEEWVPLISRDIQRQRKQSAQPPFSDAYISGMPSKRRKLISNTKPQGSVSQTISESLRQVVTNAGLAAAAPLDAVAEAAGESSEIQSAYGSLLQSTVQANLSANQDFNPERYPNAAAYFRESPPQ</sequence>
<comment type="subcellular location">
    <subcellularLocation>
        <location evidence="2">Cytoplasm</location>
        <location evidence="2">Cytosol</location>
    </subcellularLocation>
    <subcellularLocation>
        <location evidence="1">Nucleus</location>
    </subcellularLocation>
    <subcellularLocation>
        <location evidence="3">Secreted</location>
        <location evidence="3">Extracellular exosome</location>
    </subcellularLocation>
</comment>
<feature type="compositionally biased region" description="Low complexity" evidence="12">
    <location>
        <begin position="562"/>
        <end position="582"/>
    </location>
</feature>
<dbReference type="EnsemblMetazoa" id="XM_019912401.1">
    <property type="protein sequence ID" value="XP_019767960.1"/>
    <property type="gene ID" value="LOC109542937"/>
</dbReference>
<feature type="region of interest" description="Disordered" evidence="12">
    <location>
        <begin position="561"/>
        <end position="604"/>
    </location>
</feature>
<dbReference type="GO" id="GO:0006915">
    <property type="term" value="P:apoptotic process"/>
    <property type="evidence" value="ECO:0007669"/>
    <property type="project" value="UniProtKB-KW"/>
</dbReference>
<dbReference type="GO" id="GO:0071818">
    <property type="term" value="C:BAT3 complex"/>
    <property type="evidence" value="ECO:0007669"/>
    <property type="project" value="TreeGrafter"/>
</dbReference>
<dbReference type="InterPro" id="IPR000626">
    <property type="entry name" value="Ubiquitin-like_dom"/>
</dbReference>
<evidence type="ECO:0000256" key="2">
    <source>
        <dbReference type="ARBA" id="ARBA00004514"/>
    </source>
</evidence>
<reference evidence="15" key="1">
    <citation type="journal article" date="2013" name="Genome Biol.">
        <title>Draft genome of the mountain pine beetle, Dendroctonus ponderosae Hopkins, a major forest pest.</title>
        <authorList>
            <person name="Keeling C.I."/>
            <person name="Yuen M.M."/>
            <person name="Liao N.Y."/>
            <person name="Docking T.R."/>
            <person name="Chan S.K."/>
            <person name="Taylor G.A."/>
            <person name="Palmquist D.L."/>
            <person name="Jackman S.D."/>
            <person name="Nguyen A."/>
            <person name="Li M."/>
            <person name="Henderson H."/>
            <person name="Janes J.K."/>
            <person name="Zhao Y."/>
            <person name="Pandoh P."/>
            <person name="Moore R."/>
            <person name="Sperling F.A."/>
            <person name="Huber D.P."/>
            <person name="Birol I."/>
            <person name="Jones S.J."/>
            <person name="Bohlmann J."/>
        </authorList>
    </citation>
    <scope>NUCLEOTIDE SEQUENCE</scope>
</reference>
<proteinExistence type="predicted"/>
<keyword evidence="6" id="KW-0964">Secreted</keyword>
<feature type="region of interest" description="Disordered" evidence="12">
    <location>
        <begin position="75"/>
        <end position="95"/>
    </location>
</feature>
<reference evidence="14" key="2">
    <citation type="submission" date="2024-08" db="UniProtKB">
        <authorList>
            <consortium name="EnsemblMetazoa"/>
        </authorList>
    </citation>
    <scope>IDENTIFICATION</scope>
</reference>
<dbReference type="Proteomes" id="UP000019118">
    <property type="component" value="Unassembled WGS sequence"/>
</dbReference>
<feature type="domain" description="Ubiquitin-like" evidence="13">
    <location>
        <begin position="2"/>
        <end position="64"/>
    </location>
</feature>
<feature type="compositionally biased region" description="Low complexity" evidence="12">
    <location>
        <begin position="700"/>
        <end position="722"/>
    </location>
</feature>
<protein>
    <recommendedName>
        <fullName evidence="11">BCL2-associated athanogene 6</fullName>
    </recommendedName>
</protein>
<feature type="compositionally biased region" description="Low complexity" evidence="12">
    <location>
        <begin position="220"/>
        <end position="232"/>
    </location>
</feature>
<feature type="region of interest" description="Disordered" evidence="12">
    <location>
        <begin position="636"/>
        <end position="658"/>
    </location>
</feature>
<evidence type="ECO:0000256" key="8">
    <source>
        <dbReference type="ARBA" id="ARBA00022853"/>
    </source>
</evidence>
<dbReference type="GO" id="GO:0051787">
    <property type="term" value="F:misfolded protein binding"/>
    <property type="evidence" value="ECO:0007669"/>
    <property type="project" value="TreeGrafter"/>
</dbReference>
<dbReference type="GO" id="GO:0005576">
    <property type="term" value="C:extracellular region"/>
    <property type="evidence" value="ECO:0007669"/>
    <property type="project" value="UniProtKB-SubCell"/>
</dbReference>
<name>A0AAR5Q420_DENPD</name>
<dbReference type="GO" id="GO:0036503">
    <property type="term" value="P:ERAD pathway"/>
    <property type="evidence" value="ECO:0007669"/>
    <property type="project" value="TreeGrafter"/>
</dbReference>
<feature type="region of interest" description="Disordered" evidence="12">
    <location>
        <begin position="213"/>
        <end position="265"/>
    </location>
</feature>
<dbReference type="GO" id="GO:0006325">
    <property type="term" value="P:chromatin organization"/>
    <property type="evidence" value="ECO:0007669"/>
    <property type="project" value="UniProtKB-KW"/>
</dbReference>
<dbReference type="InterPro" id="IPR021925">
    <property type="entry name" value="BAG6"/>
</dbReference>
<keyword evidence="4" id="KW-0813">Transport</keyword>
<keyword evidence="5" id="KW-0963">Cytoplasm</keyword>
<dbReference type="KEGG" id="dpa:109542937"/>
<keyword evidence="10" id="KW-0539">Nucleus</keyword>
<dbReference type="GO" id="GO:0031593">
    <property type="term" value="F:polyubiquitin modification-dependent protein binding"/>
    <property type="evidence" value="ECO:0007669"/>
    <property type="project" value="TreeGrafter"/>
</dbReference>
<feature type="compositionally biased region" description="Polar residues" evidence="12">
    <location>
        <begin position="237"/>
        <end position="258"/>
    </location>
</feature>
<keyword evidence="7" id="KW-0053">Apoptosis</keyword>
<dbReference type="AlphaFoldDB" id="A0AAR5Q420"/>
<dbReference type="GO" id="GO:0005634">
    <property type="term" value="C:nucleus"/>
    <property type="evidence" value="ECO:0007669"/>
    <property type="project" value="UniProtKB-SubCell"/>
</dbReference>
<feature type="compositionally biased region" description="Low complexity" evidence="12">
    <location>
        <begin position="451"/>
        <end position="464"/>
    </location>
</feature>
<evidence type="ECO:0000256" key="7">
    <source>
        <dbReference type="ARBA" id="ARBA00022703"/>
    </source>
</evidence>
<dbReference type="Pfam" id="PF00240">
    <property type="entry name" value="ubiquitin"/>
    <property type="match status" value="1"/>
</dbReference>
<feature type="compositionally biased region" description="Low complexity" evidence="12">
    <location>
        <begin position="411"/>
        <end position="421"/>
    </location>
</feature>
<evidence type="ECO:0000256" key="5">
    <source>
        <dbReference type="ARBA" id="ARBA00022490"/>
    </source>
</evidence>
<feature type="compositionally biased region" description="Low complexity" evidence="12">
    <location>
        <begin position="380"/>
        <end position="395"/>
    </location>
</feature>
<accession>A0AAR5Q420</accession>
<evidence type="ECO:0000259" key="13">
    <source>
        <dbReference type="PROSITE" id="PS50053"/>
    </source>
</evidence>
<evidence type="ECO:0000256" key="3">
    <source>
        <dbReference type="ARBA" id="ARBA00004550"/>
    </source>
</evidence>
<feature type="region of interest" description="Disordered" evidence="12">
    <location>
        <begin position="155"/>
        <end position="177"/>
    </location>
</feature>
<feature type="region of interest" description="Disordered" evidence="12">
    <location>
        <begin position="451"/>
        <end position="475"/>
    </location>
</feature>
<evidence type="ECO:0000256" key="12">
    <source>
        <dbReference type="SAM" id="MobiDB-lite"/>
    </source>
</evidence>
<evidence type="ECO:0000313" key="15">
    <source>
        <dbReference type="Proteomes" id="UP000019118"/>
    </source>
</evidence>
<evidence type="ECO:0000256" key="11">
    <source>
        <dbReference type="ARBA" id="ARBA00030033"/>
    </source>
</evidence>
<evidence type="ECO:0000256" key="10">
    <source>
        <dbReference type="ARBA" id="ARBA00023242"/>
    </source>
</evidence>
<keyword evidence="15" id="KW-1185">Reference proteome</keyword>
<dbReference type="Gene3D" id="3.10.20.90">
    <property type="entry name" value="Phosphatidylinositol 3-kinase Catalytic Subunit, Chain A, domain 1"/>
    <property type="match status" value="1"/>
</dbReference>
<dbReference type="SMART" id="SM00213">
    <property type="entry name" value="UBQ"/>
    <property type="match status" value="1"/>
</dbReference>
<feature type="region of interest" description="Disordered" evidence="12">
    <location>
        <begin position="686"/>
        <end position="722"/>
    </location>
</feature>
<feature type="region of interest" description="Disordered" evidence="12">
    <location>
        <begin position="970"/>
        <end position="1002"/>
    </location>
</feature>
<dbReference type="Pfam" id="PF12057">
    <property type="entry name" value="BAG6"/>
    <property type="match status" value="1"/>
</dbReference>
<keyword evidence="8" id="KW-0156">Chromatin regulator</keyword>
<keyword evidence="9" id="KW-0143">Chaperone</keyword>
<evidence type="ECO:0000256" key="1">
    <source>
        <dbReference type="ARBA" id="ARBA00004123"/>
    </source>
</evidence>
<dbReference type="InterPro" id="IPR029071">
    <property type="entry name" value="Ubiquitin-like_domsf"/>
</dbReference>
<evidence type="ECO:0000256" key="4">
    <source>
        <dbReference type="ARBA" id="ARBA00022448"/>
    </source>
</evidence>
<dbReference type="GeneID" id="109542937"/>
<organism evidence="14 15">
    <name type="scientific">Dendroctonus ponderosae</name>
    <name type="common">Mountain pine beetle</name>
    <dbReference type="NCBI Taxonomy" id="77166"/>
    <lineage>
        <taxon>Eukaryota</taxon>
        <taxon>Metazoa</taxon>
        <taxon>Ecdysozoa</taxon>
        <taxon>Arthropoda</taxon>
        <taxon>Hexapoda</taxon>
        <taxon>Insecta</taxon>
        <taxon>Pterygota</taxon>
        <taxon>Neoptera</taxon>
        <taxon>Endopterygota</taxon>
        <taxon>Coleoptera</taxon>
        <taxon>Polyphaga</taxon>
        <taxon>Cucujiformia</taxon>
        <taxon>Curculionidae</taxon>
        <taxon>Scolytinae</taxon>
        <taxon>Dendroctonus</taxon>
    </lineage>
</organism>